<keyword evidence="1" id="KW-1133">Transmembrane helix</keyword>
<protein>
    <submittedName>
        <fullName evidence="2">Uncharacterized protein</fullName>
    </submittedName>
</protein>
<keyword evidence="1" id="KW-0812">Transmembrane</keyword>
<comment type="caution">
    <text evidence="2">The sequence shown here is derived from an EMBL/GenBank/DDBJ whole genome shotgun (WGS) entry which is preliminary data.</text>
</comment>
<sequence>MVSPGLVDSQHCGSMNNRKLSNSLILSFVNLFKYVIFDVAFLTIAFLLSMGNVLSKDPYMGRNYQIPYHYIAYFMLGFLLTYKCLTRISNHSHVYRHFIIACVIFLLVFTFIFLQMTYNDENLSLLIRTFLSAGSGIFFVNLYSLHVYYENKACEN</sequence>
<feature type="transmembrane region" description="Helical" evidence="1">
    <location>
        <begin position="24"/>
        <end position="48"/>
    </location>
</feature>
<evidence type="ECO:0000313" key="2">
    <source>
        <dbReference type="EMBL" id="CAF1307439.1"/>
    </source>
</evidence>
<keyword evidence="1" id="KW-0472">Membrane</keyword>
<accession>A0A815E749</accession>
<keyword evidence="3" id="KW-1185">Reference proteome</keyword>
<feature type="transmembrane region" description="Helical" evidence="1">
    <location>
        <begin position="130"/>
        <end position="149"/>
    </location>
</feature>
<organism evidence="2 3">
    <name type="scientific">Adineta ricciae</name>
    <name type="common">Rotifer</name>
    <dbReference type="NCBI Taxonomy" id="249248"/>
    <lineage>
        <taxon>Eukaryota</taxon>
        <taxon>Metazoa</taxon>
        <taxon>Spiralia</taxon>
        <taxon>Gnathifera</taxon>
        <taxon>Rotifera</taxon>
        <taxon>Eurotatoria</taxon>
        <taxon>Bdelloidea</taxon>
        <taxon>Adinetida</taxon>
        <taxon>Adinetidae</taxon>
        <taxon>Adineta</taxon>
    </lineage>
</organism>
<feature type="transmembrane region" description="Helical" evidence="1">
    <location>
        <begin position="68"/>
        <end position="85"/>
    </location>
</feature>
<reference evidence="2" key="1">
    <citation type="submission" date="2021-02" db="EMBL/GenBank/DDBJ databases">
        <authorList>
            <person name="Nowell W R."/>
        </authorList>
    </citation>
    <scope>NUCLEOTIDE SEQUENCE</scope>
</reference>
<feature type="transmembrane region" description="Helical" evidence="1">
    <location>
        <begin position="97"/>
        <end position="118"/>
    </location>
</feature>
<dbReference type="EMBL" id="CAJNOR010002532">
    <property type="protein sequence ID" value="CAF1307439.1"/>
    <property type="molecule type" value="Genomic_DNA"/>
</dbReference>
<gene>
    <name evidence="2" type="ORF">XAT740_LOCUS29197</name>
</gene>
<name>A0A815E749_ADIRI</name>
<evidence type="ECO:0000256" key="1">
    <source>
        <dbReference type="SAM" id="Phobius"/>
    </source>
</evidence>
<evidence type="ECO:0000313" key="3">
    <source>
        <dbReference type="Proteomes" id="UP000663828"/>
    </source>
</evidence>
<dbReference type="Proteomes" id="UP000663828">
    <property type="component" value="Unassembled WGS sequence"/>
</dbReference>
<proteinExistence type="predicted"/>
<dbReference type="AlphaFoldDB" id="A0A815E749"/>